<evidence type="ECO:0000313" key="2">
    <source>
        <dbReference type="EMBL" id="SVB01164.1"/>
    </source>
</evidence>
<proteinExistence type="predicted"/>
<feature type="transmembrane region" description="Helical" evidence="1">
    <location>
        <begin position="12"/>
        <end position="32"/>
    </location>
</feature>
<gene>
    <name evidence="2" type="ORF">METZ01_LOCUS154018</name>
</gene>
<keyword evidence="1" id="KW-0812">Transmembrane</keyword>
<protein>
    <submittedName>
        <fullName evidence="2">Uncharacterized protein</fullName>
    </submittedName>
</protein>
<sequence>MNENQKSLVVHYLTEFTIGSIGLGILAILLWFREFQISFQLFSAWIFIFNGVLFAYWVWKSETKVWEKSIAGIYFILIEIIIASTITSFSLFT</sequence>
<keyword evidence="1" id="KW-1133">Transmembrane helix</keyword>
<name>A0A382AIG4_9ZZZZ</name>
<dbReference type="AlphaFoldDB" id="A0A382AIG4"/>
<reference evidence="2" key="1">
    <citation type="submission" date="2018-05" db="EMBL/GenBank/DDBJ databases">
        <authorList>
            <person name="Lanie J.A."/>
            <person name="Ng W.-L."/>
            <person name="Kazmierczak K.M."/>
            <person name="Andrzejewski T.M."/>
            <person name="Davidsen T.M."/>
            <person name="Wayne K.J."/>
            <person name="Tettelin H."/>
            <person name="Glass J.I."/>
            <person name="Rusch D."/>
            <person name="Podicherti R."/>
            <person name="Tsui H.-C.T."/>
            <person name="Winkler M.E."/>
        </authorList>
    </citation>
    <scope>NUCLEOTIDE SEQUENCE</scope>
</reference>
<dbReference type="EMBL" id="UINC01025493">
    <property type="protein sequence ID" value="SVB01164.1"/>
    <property type="molecule type" value="Genomic_DNA"/>
</dbReference>
<feature type="transmembrane region" description="Helical" evidence="1">
    <location>
        <begin position="38"/>
        <end position="59"/>
    </location>
</feature>
<accession>A0A382AIG4</accession>
<evidence type="ECO:0000256" key="1">
    <source>
        <dbReference type="SAM" id="Phobius"/>
    </source>
</evidence>
<feature type="transmembrane region" description="Helical" evidence="1">
    <location>
        <begin position="71"/>
        <end position="92"/>
    </location>
</feature>
<keyword evidence="1" id="KW-0472">Membrane</keyword>
<organism evidence="2">
    <name type="scientific">marine metagenome</name>
    <dbReference type="NCBI Taxonomy" id="408172"/>
    <lineage>
        <taxon>unclassified sequences</taxon>
        <taxon>metagenomes</taxon>
        <taxon>ecological metagenomes</taxon>
    </lineage>
</organism>